<dbReference type="RefSeq" id="WP_381348350.1">
    <property type="nucleotide sequence ID" value="NZ_JBHMCY010000047.1"/>
</dbReference>
<dbReference type="Gene3D" id="3.40.50.920">
    <property type="match status" value="1"/>
</dbReference>
<evidence type="ECO:0000313" key="4">
    <source>
        <dbReference type="EMBL" id="MFB9465522.1"/>
    </source>
</evidence>
<protein>
    <submittedName>
        <fullName evidence="4">Transketolase C-terminal domain-containing protein</fullName>
    </submittedName>
</protein>
<evidence type="ECO:0000256" key="2">
    <source>
        <dbReference type="ARBA" id="ARBA00022842"/>
    </source>
</evidence>
<dbReference type="Pfam" id="PF22613">
    <property type="entry name" value="Transketolase_C_1"/>
    <property type="match status" value="1"/>
</dbReference>
<gene>
    <name evidence="4" type="ORF">ACFF45_23130</name>
</gene>
<feature type="non-terminal residue" evidence="4">
    <location>
        <position position="1"/>
    </location>
</feature>
<comment type="caution">
    <text evidence="4">The sequence shown here is derived from an EMBL/GenBank/DDBJ whole genome shotgun (WGS) entry which is preliminary data.</text>
</comment>
<feature type="domain" description="Transketolase-like C-terminal" evidence="3">
    <location>
        <begin position="45"/>
        <end position="158"/>
    </location>
</feature>
<dbReference type="PANTHER" id="PTHR43522">
    <property type="entry name" value="TRANSKETOLASE"/>
    <property type="match status" value="1"/>
</dbReference>
<evidence type="ECO:0000259" key="3">
    <source>
        <dbReference type="Pfam" id="PF22613"/>
    </source>
</evidence>
<dbReference type="InterPro" id="IPR055152">
    <property type="entry name" value="Transketolase-like_C_2"/>
</dbReference>
<name>A0ABV5N5G0_9ACTN</name>
<sequence length="185" mass="19480">ADANETAIAWREILKRYTTRPAPHGLVLTRQGVPTYEPDEDAARGGYVLREASTGTPDVLLIATGSEVSLAVAAAGSLEAEGIGTRVVSMPCVEWFGEQERSYRESVLPPQVRARVAVEAGIGLTWHGYVGDAGRIVSLEHFGASADGKLLFREYGFTAENVAAAARASLQAAGSTSAAGSRQYG</sequence>
<dbReference type="EMBL" id="JBHMCY010000047">
    <property type="protein sequence ID" value="MFB9465522.1"/>
    <property type="molecule type" value="Genomic_DNA"/>
</dbReference>
<keyword evidence="5" id="KW-1185">Reference proteome</keyword>
<dbReference type="Proteomes" id="UP001589709">
    <property type="component" value="Unassembled WGS sequence"/>
</dbReference>
<evidence type="ECO:0000256" key="1">
    <source>
        <dbReference type="ARBA" id="ARBA00022723"/>
    </source>
</evidence>
<organism evidence="4 5">
    <name type="scientific">Streptomyces cinereospinus</name>
    <dbReference type="NCBI Taxonomy" id="285561"/>
    <lineage>
        <taxon>Bacteria</taxon>
        <taxon>Bacillati</taxon>
        <taxon>Actinomycetota</taxon>
        <taxon>Actinomycetes</taxon>
        <taxon>Kitasatosporales</taxon>
        <taxon>Streptomycetaceae</taxon>
        <taxon>Streptomyces</taxon>
    </lineage>
</organism>
<keyword evidence="1" id="KW-0479">Metal-binding</keyword>
<accession>A0ABV5N5G0</accession>
<dbReference type="InterPro" id="IPR033247">
    <property type="entry name" value="Transketolase_fam"/>
</dbReference>
<dbReference type="PANTHER" id="PTHR43522:SF2">
    <property type="entry name" value="TRANSKETOLASE 1-RELATED"/>
    <property type="match status" value="1"/>
</dbReference>
<dbReference type="InterPro" id="IPR009014">
    <property type="entry name" value="Transketo_C/PFOR_II"/>
</dbReference>
<evidence type="ECO:0000313" key="5">
    <source>
        <dbReference type="Proteomes" id="UP001589709"/>
    </source>
</evidence>
<dbReference type="SUPFAM" id="SSF52922">
    <property type="entry name" value="TK C-terminal domain-like"/>
    <property type="match status" value="1"/>
</dbReference>
<keyword evidence="2" id="KW-0460">Magnesium</keyword>
<proteinExistence type="predicted"/>
<reference evidence="4 5" key="1">
    <citation type="submission" date="2024-09" db="EMBL/GenBank/DDBJ databases">
        <authorList>
            <person name="Sun Q."/>
            <person name="Mori K."/>
        </authorList>
    </citation>
    <scope>NUCLEOTIDE SEQUENCE [LARGE SCALE GENOMIC DNA]</scope>
    <source>
        <strain evidence="4 5">JCM 6917</strain>
    </source>
</reference>